<dbReference type="EMBL" id="AGNL01031993">
    <property type="protein sequence ID" value="EJK56263.1"/>
    <property type="molecule type" value="Genomic_DNA"/>
</dbReference>
<organism evidence="1 2">
    <name type="scientific">Thalassiosira oceanica</name>
    <name type="common">Marine diatom</name>
    <dbReference type="NCBI Taxonomy" id="159749"/>
    <lineage>
        <taxon>Eukaryota</taxon>
        <taxon>Sar</taxon>
        <taxon>Stramenopiles</taxon>
        <taxon>Ochrophyta</taxon>
        <taxon>Bacillariophyta</taxon>
        <taxon>Coscinodiscophyceae</taxon>
        <taxon>Thalassiosirophycidae</taxon>
        <taxon>Thalassiosirales</taxon>
        <taxon>Thalassiosiraceae</taxon>
        <taxon>Thalassiosira</taxon>
    </lineage>
</organism>
<dbReference type="AlphaFoldDB" id="K0RR84"/>
<dbReference type="Proteomes" id="UP000266841">
    <property type="component" value="Unassembled WGS sequence"/>
</dbReference>
<protein>
    <submittedName>
        <fullName evidence="1">Uncharacterized protein</fullName>
    </submittedName>
</protein>
<sequence length="554" mass="61475">EMAGLDAVMSRNKRADPKLNIEEYPPLVAIHEEEEVLQYLTCNWLLFLKRFIDDGIGIWLHHPDLAEDERRWKEFQSVVARGGLAWDFSKRCNQIDFMDVTISLVDNRVEFKLFEKPLALHLYLPPHSCHLPASSRDLSCGRNRAKVVGGAWLRVRQEHQISNIYGSYNLVANPDATLNNYELWAFRAGRNKTSTVWLHSLPDAFGYIPNVLLPTMMATYLGQADPADPAILPYHDFFFGKNGVMVDKYGANLASASLPGKGWNALHDDLEALFSSIMELAGISTTRQAVNFLAGRIGEPYGTRYSNHLLAKPPDRGGPKKAKGAIVPDLVAGDHPTGGSLGDDSGSRPDTASAFFEVKSCQATPMNYSVDKRTKQTDAGSAFRTARLLGFLGPFSQAQNGFWRQGVTPLVVGAFGESNTGLLKLLKTWARHAASGDLGATISPLANTDRKGGAFPIMHRQFLRAVGVTAATGNTALKLSRIHYLRSTKREAAYAANTNHSKYRSYNSHQRRASWYQRHIHEGYGAFQQFQNGYDSHVPYMAQQALKLTTCTID</sequence>
<proteinExistence type="predicted"/>
<evidence type="ECO:0000313" key="2">
    <source>
        <dbReference type="Proteomes" id="UP000266841"/>
    </source>
</evidence>
<comment type="caution">
    <text evidence="1">The sequence shown here is derived from an EMBL/GenBank/DDBJ whole genome shotgun (WGS) entry which is preliminary data.</text>
</comment>
<keyword evidence="2" id="KW-1185">Reference proteome</keyword>
<evidence type="ECO:0000313" key="1">
    <source>
        <dbReference type="EMBL" id="EJK56263.1"/>
    </source>
</evidence>
<gene>
    <name evidence="1" type="ORF">THAOC_23890</name>
</gene>
<name>K0RR84_THAOC</name>
<accession>K0RR84</accession>
<feature type="non-terminal residue" evidence="1">
    <location>
        <position position="1"/>
    </location>
</feature>
<reference evidence="1 2" key="1">
    <citation type="journal article" date="2012" name="Genome Biol.">
        <title>Genome and low-iron response of an oceanic diatom adapted to chronic iron limitation.</title>
        <authorList>
            <person name="Lommer M."/>
            <person name="Specht M."/>
            <person name="Roy A.S."/>
            <person name="Kraemer L."/>
            <person name="Andreson R."/>
            <person name="Gutowska M.A."/>
            <person name="Wolf J."/>
            <person name="Bergner S.V."/>
            <person name="Schilhabel M.B."/>
            <person name="Klostermeier U.C."/>
            <person name="Beiko R.G."/>
            <person name="Rosenstiel P."/>
            <person name="Hippler M."/>
            <person name="Laroche J."/>
        </authorList>
    </citation>
    <scope>NUCLEOTIDE SEQUENCE [LARGE SCALE GENOMIC DNA]</scope>
    <source>
        <strain evidence="1 2">CCMP1005</strain>
    </source>
</reference>
<dbReference type="OrthoDB" id="9908726at2759"/>